<proteinExistence type="predicted"/>
<sequence length="182" mass="17435">MSVAGSYTPAPYDLTASSTGAVSFTVGSATVVCTGAGIAASPVSSVYAGASVLDLAILNKATFSGCTSPAMGGALTVFASGSWKLHGTGPATSAATDAVPGHLENITITLANAACQATVTGQAKAVLDESSQKLVLNQSAGSGSTLLAAASPAKPCLGKVPSGSTAGMSVSLQLSPGSINIG</sequence>
<accession>A0A641ATC4</accession>
<name>A0A641ATC4_9ACTN</name>
<dbReference type="OrthoDB" id="3746871at2"/>
<dbReference type="RefSeq" id="WP_129180315.1">
    <property type="nucleotide sequence ID" value="NZ_JAGIOG010000001.1"/>
</dbReference>
<reference evidence="1" key="1">
    <citation type="submission" date="2019-09" db="EMBL/GenBank/DDBJ databases">
        <authorList>
            <person name="Li J."/>
        </authorList>
    </citation>
    <scope>NUCLEOTIDE SEQUENCE [LARGE SCALE GENOMIC DNA]</scope>
    <source>
        <strain evidence="1">NRBC 14897</strain>
    </source>
</reference>
<protein>
    <submittedName>
        <fullName evidence="1">Uncharacterized protein</fullName>
    </submittedName>
</protein>
<keyword evidence="2" id="KW-1185">Reference proteome</keyword>
<evidence type="ECO:0000313" key="2">
    <source>
        <dbReference type="Proteomes" id="UP001515100"/>
    </source>
</evidence>
<gene>
    <name evidence="1" type="ORF">ESP62_002745</name>
</gene>
<comment type="caution">
    <text evidence="1">The sequence shown here is derived from an EMBL/GenBank/DDBJ whole genome shotgun (WGS) entry which is preliminary data.</text>
</comment>
<dbReference type="Proteomes" id="UP001515100">
    <property type="component" value="Unassembled WGS sequence"/>
</dbReference>
<dbReference type="AlphaFoldDB" id="A0A641ATC4"/>
<organism evidence="1 2">
    <name type="scientific">Aeromicrobium fastidiosum</name>
    <dbReference type="NCBI Taxonomy" id="52699"/>
    <lineage>
        <taxon>Bacteria</taxon>
        <taxon>Bacillati</taxon>
        <taxon>Actinomycetota</taxon>
        <taxon>Actinomycetes</taxon>
        <taxon>Propionibacteriales</taxon>
        <taxon>Nocardioidaceae</taxon>
        <taxon>Aeromicrobium</taxon>
    </lineage>
</organism>
<evidence type="ECO:0000313" key="1">
    <source>
        <dbReference type="EMBL" id="KAA1380138.1"/>
    </source>
</evidence>
<dbReference type="EMBL" id="SDPP02000001">
    <property type="protein sequence ID" value="KAA1380138.1"/>
    <property type="molecule type" value="Genomic_DNA"/>
</dbReference>